<organism evidence="1">
    <name type="scientific">Arundo donax</name>
    <name type="common">Giant reed</name>
    <name type="synonym">Donax arundinaceus</name>
    <dbReference type="NCBI Taxonomy" id="35708"/>
    <lineage>
        <taxon>Eukaryota</taxon>
        <taxon>Viridiplantae</taxon>
        <taxon>Streptophyta</taxon>
        <taxon>Embryophyta</taxon>
        <taxon>Tracheophyta</taxon>
        <taxon>Spermatophyta</taxon>
        <taxon>Magnoliopsida</taxon>
        <taxon>Liliopsida</taxon>
        <taxon>Poales</taxon>
        <taxon>Poaceae</taxon>
        <taxon>PACMAD clade</taxon>
        <taxon>Arundinoideae</taxon>
        <taxon>Arundineae</taxon>
        <taxon>Arundo</taxon>
    </lineage>
</organism>
<evidence type="ECO:0000313" key="1">
    <source>
        <dbReference type="EMBL" id="JAE30453.1"/>
    </source>
</evidence>
<reference evidence="1" key="1">
    <citation type="submission" date="2014-09" db="EMBL/GenBank/DDBJ databases">
        <authorList>
            <person name="Magalhaes I.L.F."/>
            <person name="Oliveira U."/>
            <person name="Santos F.R."/>
            <person name="Vidigal T.H.D.A."/>
            <person name="Brescovit A.D."/>
            <person name="Santos A.J."/>
        </authorList>
    </citation>
    <scope>NUCLEOTIDE SEQUENCE</scope>
    <source>
        <tissue evidence="1">Shoot tissue taken approximately 20 cm above the soil surface</tissue>
    </source>
</reference>
<accession>A0A0A9HC21</accession>
<dbReference type="AlphaFoldDB" id="A0A0A9HC21"/>
<proteinExistence type="predicted"/>
<sequence length="38" mass="4445">MMRISAVMMPRTISLTFIFCNHILCRIRVPCCLKSTAW</sequence>
<name>A0A0A9HC21_ARUDO</name>
<reference evidence="1" key="2">
    <citation type="journal article" date="2015" name="Data Brief">
        <title>Shoot transcriptome of the giant reed, Arundo donax.</title>
        <authorList>
            <person name="Barrero R.A."/>
            <person name="Guerrero F.D."/>
            <person name="Moolhuijzen P."/>
            <person name="Goolsby J.A."/>
            <person name="Tidwell J."/>
            <person name="Bellgard S.E."/>
            <person name="Bellgard M.I."/>
        </authorList>
    </citation>
    <scope>NUCLEOTIDE SEQUENCE</scope>
    <source>
        <tissue evidence="1">Shoot tissue taken approximately 20 cm above the soil surface</tissue>
    </source>
</reference>
<dbReference type="EMBL" id="GBRH01167443">
    <property type="protein sequence ID" value="JAE30453.1"/>
    <property type="molecule type" value="Transcribed_RNA"/>
</dbReference>
<protein>
    <submittedName>
        <fullName evidence="1">Uncharacterized protein</fullName>
    </submittedName>
</protein>